<gene>
    <name evidence="1" type="ORF">PVT01_000057900</name>
</gene>
<dbReference type="AlphaFoldDB" id="A0A1G4EC88"/>
<sequence>MTTSPVKTLEEAAKDVELHKVHPENFFSELGKSSTFDGLCNGIELKVGFKRTEVKELCSKLVRVLEKLSKAGDSERNKYCSYVRYWLYEQISKIHTNKSAKIADVPFFDKLILAWTVISMAKLSKCKPENNIKDIKLDELKKRIFSYIYFKNIDKIKKISTENGTDCDKYLTYLKSFKSVHEEYKDKLCGESTVLSQKNGTDYFHCNDKDTNRFSSRSKLIEFINYCNNNNCSNCNKTSNNCNNSNCNATNSNNNCINCINCINYTK</sequence>
<dbReference type="VEuPathDB" id="PlasmoDB:PVP01_1472200"/>
<organism evidence="1 2">
    <name type="scientific">Plasmodium vivax</name>
    <name type="common">malaria parasite P. vivax</name>
    <dbReference type="NCBI Taxonomy" id="5855"/>
    <lineage>
        <taxon>Eukaryota</taxon>
        <taxon>Sar</taxon>
        <taxon>Alveolata</taxon>
        <taxon>Apicomplexa</taxon>
        <taxon>Aconoidasida</taxon>
        <taxon>Haemosporida</taxon>
        <taxon>Plasmodiidae</taxon>
        <taxon>Plasmodium</taxon>
        <taxon>Plasmodium (Plasmodium)</taxon>
    </lineage>
</organism>
<dbReference type="InterPro" id="IPR008780">
    <property type="entry name" value="Plasmodium_Vir"/>
</dbReference>
<dbReference type="Pfam" id="PF05795">
    <property type="entry name" value="Plasmodium_Vir"/>
    <property type="match status" value="1"/>
</dbReference>
<dbReference type="VEuPathDB" id="PlasmoDB:PVPAM_110054200"/>
<dbReference type="VEuPathDB" id="PlasmoDB:PVX_120845"/>
<dbReference type="EMBL" id="FLYH01000142">
    <property type="protein sequence ID" value="SCA59973.1"/>
    <property type="molecule type" value="Genomic_DNA"/>
</dbReference>
<evidence type="ECO:0000313" key="1">
    <source>
        <dbReference type="EMBL" id="SCA59973.1"/>
    </source>
</evidence>
<reference evidence="1 2" key="1">
    <citation type="submission" date="2016-07" db="EMBL/GenBank/DDBJ databases">
        <authorList>
            <consortium name="Pathogen Informatics"/>
        </authorList>
    </citation>
    <scope>NUCLEOTIDE SEQUENCE [LARGE SCALE GENOMIC DNA]</scope>
</reference>
<dbReference type="Proteomes" id="UP000196402">
    <property type="component" value="Unassembled WGS sequence"/>
</dbReference>
<accession>A0A1G4EC88</accession>
<evidence type="ECO:0000313" key="2">
    <source>
        <dbReference type="Proteomes" id="UP000196402"/>
    </source>
</evidence>
<protein>
    <submittedName>
        <fullName evidence="1">VIR protein</fullName>
    </submittedName>
</protein>
<name>A0A1G4EC88_PLAVI</name>
<proteinExistence type="predicted"/>
<dbReference type="VEuPathDB" id="PlasmoDB:PVW1_060031300"/>